<dbReference type="AlphaFoldDB" id="A0A9W7BF00"/>
<dbReference type="EMBL" id="BRXY01000304">
    <property type="protein sequence ID" value="GMH85523.1"/>
    <property type="molecule type" value="Genomic_DNA"/>
</dbReference>
<evidence type="ECO:0000313" key="7">
    <source>
        <dbReference type="EMBL" id="GMH85523.1"/>
    </source>
</evidence>
<dbReference type="PANTHER" id="PTHR11219">
    <property type="entry name" value="TENEURIN AND N-ACETYLGLUCOSAMINE-1-PHOSPHODIESTER ALPHA-N-ACETYLGLUCOSAMINIDASE"/>
    <property type="match status" value="1"/>
</dbReference>
<feature type="disulfide bond" evidence="4">
    <location>
        <begin position="567"/>
        <end position="577"/>
    </location>
</feature>
<keyword evidence="5" id="KW-0732">Signal</keyword>
<dbReference type="Proteomes" id="UP001165085">
    <property type="component" value="Unassembled WGS sequence"/>
</dbReference>
<gene>
    <name evidence="7" type="ORF">TrST_g10501</name>
</gene>
<name>A0A9W7BF00_9STRA</name>
<dbReference type="InterPro" id="IPR013111">
    <property type="entry name" value="EGF_extracell"/>
</dbReference>
<dbReference type="PANTHER" id="PTHR11219:SF69">
    <property type="entry name" value="TENEURIN-A"/>
    <property type="match status" value="1"/>
</dbReference>
<dbReference type="PROSITE" id="PS01186">
    <property type="entry name" value="EGF_2"/>
    <property type="match status" value="2"/>
</dbReference>
<dbReference type="Pfam" id="PF07974">
    <property type="entry name" value="EGF_2"/>
    <property type="match status" value="1"/>
</dbReference>
<proteinExistence type="predicted"/>
<dbReference type="PROSITE" id="PS50026">
    <property type="entry name" value="EGF_3"/>
    <property type="match status" value="1"/>
</dbReference>
<comment type="caution">
    <text evidence="4">Lacks conserved residue(s) required for the propagation of feature annotation.</text>
</comment>
<evidence type="ECO:0000256" key="3">
    <source>
        <dbReference type="ARBA" id="ARBA00023157"/>
    </source>
</evidence>
<feature type="chain" id="PRO_5040911218" description="EGF-like domain-containing protein" evidence="5">
    <location>
        <begin position="20"/>
        <end position="608"/>
    </location>
</feature>
<dbReference type="Gene3D" id="2.10.25.10">
    <property type="entry name" value="Laminin"/>
    <property type="match status" value="1"/>
</dbReference>
<evidence type="ECO:0000313" key="8">
    <source>
        <dbReference type="Proteomes" id="UP001165085"/>
    </source>
</evidence>
<evidence type="ECO:0000256" key="2">
    <source>
        <dbReference type="ARBA" id="ARBA00022737"/>
    </source>
</evidence>
<protein>
    <recommendedName>
        <fullName evidence="6">EGF-like domain-containing protein</fullName>
    </recommendedName>
</protein>
<feature type="domain" description="EGF-like" evidence="6">
    <location>
        <begin position="563"/>
        <end position="596"/>
    </location>
</feature>
<keyword evidence="3 4" id="KW-1015">Disulfide bond</keyword>
<sequence length="608" mass="65533">MSNILKLVVLLLLPYLSSAVLSATSLVFEPATLGTPTEITFTFTTSTAIDDSEQMRLDMPGFTRGTRRNTAGSNQLDQTLAKRAPDAKWNVYWYEGTVANSFKDSYMLIKPVQGTAGAGAGTTHIITIDRFMEIKANCATTATQVFKLTDETLQETNIASSDRTAFTGGCYFTNTRLDVVQPIDKTWMELSFQFSPAMVIGAGENITFNMAGFTNHNFTGIASRMYKDDRPGYGGGPLHAIPILPEASHLLFTAHWREGKYIQHTAGFTNSTFELTVKPGKSLTPGTTYALSIDRVTNKIGTMCSLQEDFDKITISTNAVEGVVTKHRVSHTDAVGSGCSDHNGCSGHGSCNYCTETCNCELEYGGTGSIVESDIKKDCSERVCPVGYAWGTLPTSSDMGHPLKECSGSGKCNRAQGVCICFEGFSGTKCERRDCPIVNSEVCAGHGTCLSIRQLSSMLDAMPLSDPTDYANTGKHYPIYGGGREGNTGGIGNVTWDERTLYKCHCDSTWAVGLGSGETQEAEYFGDACQLRHCPSGDDPLTTVDETDCNGKVAKGGKGVGRSGNKCFVECSNRGVCEYETGLCQCFKGFWGSACEILKDVPGGEEEE</sequence>
<feature type="disulfide bond" evidence="4">
    <location>
        <begin position="586"/>
        <end position="595"/>
    </location>
</feature>
<evidence type="ECO:0000256" key="1">
    <source>
        <dbReference type="ARBA" id="ARBA00022536"/>
    </source>
</evidence>
<evidence type="ECO:0000256" key="5">
    <source>
        <dbReference type="SAM" id="SignalP"/>
    </source>
</evidence>
<dbReference type="InterPro" id="IPR000742">
    <property type="entry name" value="EGF"/>
</dbReference>
<feature type="signal peptide" evidence="5">
    <location>
        <begin position="1"/>
        <end position="19"/>
    </location>
</feature>
<dbReference type="PROSITE" id="PS00022">
    <property type="entry name" value="EGF_1"/>
    <property type="match status" value="2"/>
</dbReference>
<evidence type="ECO:0000259" key="6">
    <source>
        <dbReference type="PROSITE" id="PS50026"/>
    </source>
</evidence>
<keyword evidence="2" id="KW-0677">Repeat</keyword>
<keyword evidence="1 4" id="KW-0245">EGF-like domain</keyword>
<dbReference type="OrthoDB" id="18487at2759"/>
<comment type="caution">
    <text evidence="7">The sequence shown here is derived from an EMBL/GenBank/DDBJ whole genome shotgun (WGS) entry which is preliminary data.</text>
</comment>
<dbReference type="InterPro" id="IPR051216">
    <property type="entry name" value="Teneurin"/>
</dbReference>
<reference evidence="8" key="1">
    <citation type="journal article" date="2023" name="Commun. Biol.">
        <title>Genome analysis of Parmales, the sister group of diatoms, reveals the evolutionary specialization of diatoms from phago-mixotrophs to photoautotrophs.</title>
        <authorList>
            <person name="Ban H."/>
            <person name="Sato S."/>
            <person name="Yoshikawa S."/>
            <person name="Yamada K."/>
            <person name="Nakamura Y."/>
            <person name="Ichinomiya M."/>
            <person name="Sato N."/>
            <person name="Blanc-Mathieu R."/>
            <person name="Endo H."/>
            <person name="Kuwata A."/>
            <person name="Ogata H."/>
        </authorList>
    </citation>
    <scope>NUCLEOTIDE SEQUENCE [LARGE SCALE GENOMIC DNA]</scope>
    <source>
        <strain evidence="8">NIES 3701</strain>
    </source>
</reference>
<keyword evidence="8" id="KW-1185">Reference proteome</keyword>
<organism evidence="7 8">
    <name type="scientific">Triparma strigata</name>
    <dbReference type="NCBI Taxonomy" id="1606541"/>
    <lineage>
        <taxon>Eukaryota</taxon>
        <taxon>Sar</taxon>
        <taxon>Stramenopiles</taxon>
        <taxon>Ochrophyta</taxon>
        <taxon>Bolidophyceae</taxon>
        <taxon>Parmales</taxon>
        <taxon>Triparmaceae</taxon>
        <taxon>Triparma</taxon>
    </lineage>
</organism>
<evidence type="ECO:0000256" key="4">
    <source>
        <dbReference type="PROSITE-ProRule" id="PRU00076"/>
    </source>
</evidence>
<accession>A0A9W7BF00</accession>